<dbReference type="SUPFAM" id="SSF55816">
    <property type="entry name" value="5'-nucleotidase (syn. UDP-sugar hydrolase), C-terminal domain"/>
    <property type="match status" value="1"/>
</dbReference>
<evidence type="ECO:0000256" key="3">
    <source>
        <dbReference type="ARBA" id="ARBA00022729"/>
    </source>
</evidence>
<evidence type="ECO:0000256" key="4">
    <source>
        <dbReference type="ARBA" id="ARBA00022741"/>
    </source>
</evidence>
<dbReference type="PRINTS" id="PR01607">
    <property type="entry name" value="APYRASEFAMLY"/>
</dbReference>
<dbReference type="GO" id="GO:0046872">
    <property type="term" value="F:metal ion binding"/>
    <property type="evidence" value="ECO:0007669"/>
    <property type="project" value="UniProtKB-KW"/>
</dbReference>
<evidence type="ECO:0000313" key="8">
    <source>
        <dbReference type="EMBL" id="RJL19212.1"/>
    </source>
</evidence>
<dbReference type="PANTHER" id="PTHR11575:SF6">
    <property type="entry name" value="2',3'-CYCLIC-NUCLEOTIDE 2'-PHOSPHODIESTERASE_3'-NUCLEOTIDASE"/>
    <property type="match status" value="1"/>
</dbReference>
<dbReference type="GO" id="GO:0016787">
    <property type="term" value="F:hydrolase activity"/>
    <property type="evidence" value="ECO:0007669"/>
    <property type="project" value="UniProtKB-KW"/>
</dbReference>
<evidence type="ECO:0000313" key="9">
    <source>
        <dbReference type="Proteomes" id="UP000283587"/>
    </source>
</evidence>
<dbReference type="SUPFAM" id="SSF56300">
    <property type="entry name" value="Metallo-dependent phosphatases"/>
    <property type="match status" value="1"/>
</dbReference>
<dbReference type="NCBIfam" id="NF006938">
    <property type="entry name" value="PRK09420.1"/>
    <property type="match status" value="1"/>
</dbReference>
<name>A0A419AA08_9RHOB</name>
<dbReference type="RefSeq" id="WP_119897197.1">
    <property type="nucleotide sequence ID" value="NZ_QNRC01000004.1"/>
</dbReference>
<comment type="similarity">
    <text evidence="1 5">Belongs to the 5'-nucleotidase family.</text>
</comment>
<sequence length="627" mass="67663">MADGSGDSGFCQGAVAQAGLSLRIMATTDMHMHVLPYNYLTDRPCNRTGLARTASLVARRRAEAVNSLLLDNGDFLQGNPLGDFVAGMDGLARQPHPAIASMNAMGYDAGTLGNHDFNFGLPFLRRVLAQAAFPVVAANLRLRRGPGLPRYVILRRQVLDQAGRETELRIGIAGFLPPQTAEWDRDLSAHIECGDIIEAARAVLPEMRADGAQLVVALAHSGIGPATPSPRMEHAATALAGLEGIDVVIAGHSHQVFPGPQIAPGPGIDPLRGTLAGKPAVMAGFGGSHLGVIDLELRPDPSGPMRIAGFSVRAERVCEASAPAPGVAAPALPAHRATLRHYRRRIGHVEAPLHSFFSLIGEDPGLRLVNMAQRWHVRRQLRGTALSAMPVLSAAAPFRAGGRGGPEHYTDVAAGTLTLRNLADLYLFPNRICAIFLTGAQLAEWLERSASIFRQVRPGWRDQPLIDPDFPGYNFDVIDGVDWQVDLAAPPRYAPDGRLANPHARRIGQLTRNGQPVRPEDRFLLATNSYRLASCGLFSPLIAQNRVALNDGALTRDVLRHYVRRRRRLAVASYRNWGFRPMPGTSVLFETGPAALPHLDHVGASLPGGVEYLGLSREGFARLRLTL</sequence>
<evidence type="ECO:0000256" key="1">
    <source>
        <dbReference type="ARBA" id="ARBA00006654"/>
    </source>
</evidence>
<dbReference type="Pfam" id="PF02872">
    <property type="entry name" value="5_nucleotid_C"/>
    <property type="match status" value="1"/>
</dbReference>
<evidence type="ECO:0000256" key="2">
    <source>
        <dbReference type="ARBA" id="ARBA00022723"/>
    </source>
</evidence>
<evidence type="ECO:0000256" key="5">
    <source>
        <dbReference type="RuleBase" id="RU362119"/>
    </source>
</evidence>
<protein>
    <submittedName>
        <fullName evidence="8">Bifunctional 2',3'-cyclic-nucleotide 2'-phosphodiesterase/3'-nucleotidase</fullName>
    </submittedName>
</protein>
<dbReference type="Gene3D" id="3.60.21.10">
    <property type="match status" value="1"/>
</dbReference>
<dbReference type="OrthoDB" id="9803927at2"/>
<proteinExistence type="inferred from homology"/>
<dbReference type="InterPro" id="IPR004843">
    <property type="entry name" value="Calcineurin-like_PHP"/>
</dbReference>
<dbReference type="Pfam" id="PF00149">
    <property type="entry name" value="Metallophos"/>
    <property type="match status" value="1"/>
</dbReference>
<evidence type="ECO:0000259" key="7">
    <source>
        <dbReference type="Pfam" id="PF02872"/>
    </source>
</evidence>
<dbReference type="GO" id="GO:0009166">
    <property type="term" value="P:nucleotide catabolic process"/>
    <property type="evidence" value="ECO:0007669"/>
    <property type="project" value="InterPro"/>
</dbReference>
<gene>
    <name evidence="8" type="ORF">D3P05_05600</name>
</gene>
<comment type="caution">
    <text evidence="8">The sequence shown here is derived from an EMBL/GenBank/DDBJ whole genome shotgun (WGS) entry which is preliminary data.</text>
</comment>
<dbReference type="InterPro" id="IPR008334">
    <property type="entry name" value="5'-Nucleotdase_C"/>
</dbReference>
<dbReference type="GO" id="GO:0030288">
    <property type="term" value="C:outer membrane-bounded periplasmic space"/>
    <property type="evidence" value="ECO:0007669"/>
    <property type="project" value="TreeGrafter"/>
</dbReference>
<evidence type="ECO:0000259" key="6">
    <source>
        <dbReference type="Pfam" id="PF00149"/>
    </source>
</evidence>
<dbReference type="Proteomes" id="UP000283587">
    <property type="component" value="Unassembled WGS sequence"/>
</dbReference>
<feature type="domain" description="Calcineurin-like phosphoesterase" evidence="6">
    <location>
        <begin position="22"/>
        <end position="255"/>
    </location>
</feature>
<organism evidence="8 9">
    <name type="scientific">Paracoccus siganidrum</name>
    <dbReference type="NCBI Taxonomy" id="1276757"/>
    <lineage>
        <taxon>Bacteria</taxon>
        <taxon>Pseudomonadati</taxon>
        <taxon>Pseudomonadota</taxon>
        <taxon>Alphaproteobacteria</taxon>
        <taxon>Rhodobacterales</taxon>
        <taxon>Paracoccaceae</taxon>
        <taxon>Paracoccus</taxon>
    </lineage>
</organism>
<keyword evidence="3" id="KW-0732">Signal</keyword>
<dbReference type="InterPro" id="IPR029052">
    <property type="entry name" value="Metallo-depent_PP-like"/>
</dbReference>
<dbReference type="AlphaFoldDB" id="A0A419AA08"/>
<dbReference type="InterPro" id="IPR036907">
    <property type="entry name" value="5'-Nucleotdase_C_sf"/>
</dbReference>
<dbReference type="CDD" id="cd07410">
    <property type="entry name" value="MPP_CpdB_N"/>
    <property type="match status" value="1"/>
</dbReference>
<keyword evidence="2" id="KW-0479">Metal-binding</keyword>
<keyword evidence="5" id="KW-0378">Hydrolase</keyword>
<accession>A0A419AA08</accession>
<dbReference type="InterPro" id="IPR006179">
    <property type="entry name" value="5_nucleotidase/apyrase"/>
</dbReference>
<dbReference type="GO" id="GO:0000166">
    <property type="term" value="F:nucleotide binding"/>
    <property type="evidence" value="ECO:0007669"/>
    <property type="project" value="UniProtKB-KW"/>
</dbReference>
<dbReference type="InterPro" id="IPR041827">
    <property type="entry name" value="CpdB_N"/>
</dbReference>
<keyword evidence="9" id="KW-1185">Reference proteome</keyword>
<feature type="domain" description="5'-Nucleotidase C-terminal" evidence="7">
    <location>
        <begin position="360"/>
        <end position="536"/>
    </location>
</feature>
<keyword evidence="4 5" id="KW-0547">Nucleotide-binding</keyword>
<dbReference type="PANTHER" id="PTHR11575">
    <property type="entry name" value="5'-NUCLEOTIDASE-RELATED"/>
    <property type="match status" value="1"/>
</dbReference>
<dbReference type="Gene3D" id="3.90.780.10">
    <property type="entry name" value="5'-Nucleotidase, C-terminal domain"/>
    <property type="match status" value="1"/>
</dbReference>
<reference evidence="9" key="1">
    <citation type="submission" date="2018-09" db="EMBL/GenBank/DDBJ databases">
        <title>Paracoccus onubensis nov. sp. a moderate halophilic bacterium isolated from Gruta de las Maravillas (Aracena, Spain).</title>
        <authorList>
            <person name="Jurado V."/>
            <person name="Gutierrez-Patricio S."/>
            <person name="Gonzalez-Pimentel J.L."/>
            <person name="Miller A.Z."/>
            <person name="Laiz L."/>
            <person name="Saiz-Jimenez C."/>
        </authorList>
    </citation>
    <scope>NUCLEOTIDE SEQUENCE [LARGE SCALE GENOMIC DNA]</scope>
    <source>
        <strain evidence="9">DSM 26381</strain>
    </source>
</reference>
<dbReference type="EMBL" id="QZEW01000018">
    <property type="protein sequence ID" value="RJL19212.1"/>
    <property type="molecule type" value="Genomic_DNA"/>
</dbReference>